<evidence type="ECO:0008006" key="4">
    <source>
        <dbReference type="Google" id="ProtNLM"/>
    </source>
</evidence>
<protein>
    <recommendedName>
        <fullName evidence="4">Reverse transcriptase Ty1/copia-type domain-containing protein</fullName>
    </recommendedName>
</protein>
<dbReference type="HOGENOM" id="CLU_1849030_0_0_1"/>
<accession>V9F022</accession>
<proteinExistence type="predicted"/>
<dbReference type="OrthoDB" id="1113209at2759"/>
<dbReference type="Proteomes" id="UP000018721">
    <property type="component" value="Unassembled WGS sequence"/>
</dbReference>
<feature type="region of interest" description="Disordered" evidence="1">
    <location>
        <begin position="87"/>
        <end position="139"/>
    </location>
</feature>
<keyword evidence="3" id="KW-1185">Reference proteome</keyword>
<gene>
    <name evidence="2" type="ORF">F443_10471</name>
</gene>
<evidence type="ECO:0000313" key="2">
    <source>
        <dbReference type="EMBL" id="ETI44854.1"/>
    </source>
</evidence>
<feature type="compositionally biased region" description="Basic and acidic residues" evidence="1">
    <location>
        <begin position="97"/>
        <end position="111"/>
    </location>
</feature>
<evidence type="ECO:0000313" key="3">
    <source>
        <dbReference type="Proteomes" id="UP000018721"/>
    </source>
</evidence>
<comment type="caution">
    <text evidence="2">The sequence shown here is derived from an EMBL/GenBank/DDBJ whole genome shotgun (WGS) entry which is preliminary data.</text>
</comment>
<dbReference type="EMBL" id="ANIZ01001769">
    <property type="protein sequence ID" value="ETI44854.1"/>
    <property type="molecule type" value="Genomic_DNA"/>
</dbReference>
<sequence>MYLACRTRSDISITVAQLRHFLVNLDRNTGMLVSGCFEKAVVLSITEAEYMVLSDCVKEVMWMRLLLKDFGSNQDGGTVIYENNQDYLGDGYDDDERSLTHGEDSTDDGERVGSISKDSSDDGEKYPTAAGRGTSLSAL</sequence>
<evidence type="ECO:0000256" key="1">
    <source>
        <dbReference type="SAM" id="MobiDB-lite"/>
    </source>
</evidence>
<organism evidence="2 3">
    <name type="scientific">Phytophthora nicotianae P1569</name>
    <dbReference type="NCBI Taxonomy" id="1317065"/>
    <lineage>
        <taxon>Eukaryota</taxon>
        <taxon>Sar</taxon>
        <taxon>Stramenopiles</taxon>
        <taxon>Oomycota</taxon>
        <taxon>Peronosporomycetes</taxon>
        <taxon>Peronosporales</taxon>
        <taxon>Peronosporaceae</taxon>
        <taxon>Phytophthora</taxon>
    </lineage>
</organism>
<dbReference type="AlphaFoldDB" id="V9F022"/>
<reference evidence="2 3" key="1">
    <citation type="submission" date="2013-11" db="EMBL/GenBank/DDBJ databases">
        <title>The Genome Sequence of Phytophthora parasitica P1569.</title>
        <authorList>
            <consortium name="The Broad Institute Genomics Platform"/>
            <person name="Russ C."/>
            <person name="Tyler B."/>
            <person name="Panabieres F."/>
            <person name="Shan W."/>
            <person name="Tripathy S."/>
            <person name="Grunwald N."/>
            <person name="Machado M."/>
            <person name="Johnson C.S."/>
            <person name="Arredondo F."/>
            <person name="Hong C."/>
            <person name="Coffey M."/>
            <person name="Young S.K."/>
            <person name="Zeng Q."/>
            <person name="Gargeya S."/>
            <person name="Fitzgerald M."/>
            <person name="Abouelleil A."/>
            <person name="Alvarado L."/>
            <person name="Chapman S.B."/>
            <person name="Gainer-Dewar J."/>
            <person name="Goldberg J."/>
            <person name="Griggs A."/>
            <person name="Gujja S."/>
            <person name="Hansen M."/>
            <person name="Howarth C."/>
            <person name="Imamovic A."/>
            <person name="Ireland A."/>
            <person name="Larimer J."/>
            <person name="McCowan C."/>
            <person name="Murphy C."/>
            <person name="Pearson M."/>
            <person name="Poon T.W."/>
            <person name="Priest M."/>
            <person name="Roberts A."/>
            <person name="Saif S."/>
            <person name="Shea T."/>
            <person name="Sykes S."/>
            <person name="Wortman J."/>
            <person name="Nusbaum C."/>
            <person name="Birren B."/>
        </authorList>
    </citation>
    <scope>NUCLEOTIDE SEQUENCE [LARGE SCALE GENOMIC DNA]</scope>
    <source>
        <strain evidence="2 3">P1569</strain>
    </source>
</reference>
<name>V9F022_PHYNI</name>